<evidence type="ECO:0000313" key="1">
    <source>
        <dbReference type="EMBL" id="VUZ39405.1"/>
    </source>
</evidence>
<dbReference type="EMBL" id="CABIJS010000014">
    <property type="protein sequence ID" value="VUZ39405.1"/>
    <property type="molecule type" value="Genomic_DNA"/>
</dbReference>
<evidence type="ECO:0000313" key="2">
    <source>
        <dbReference type="Proteomes" id="UP000321570"/>
    </source>
</evidence>
<organism evidence="1 2">
    <name type="scientific">Hymenolepis diminuta</name>
    <name type="common">Rat tapeworm</name>
    <dbReference type="NCBI Taxonomy" id="6216"/>
    <lineage>
        <taxon>Eukaryota</taxon>
        <taxon>Metazoa</taxon>
        <taxon>Spiralia</taxon>
        <taxon>Lophotrochozoa</taxon>
        <taxon>Platyhelminthes</taxon>
        <taxon>Cestoda</taxon>
        <taxon>Eucestoda</taxon>
        <taxon>Cyclophyllidea</taxon>
        <taxon>Hymenolepididae</taxon>
        <taxon>Hymenolepis</taxon>
    </lineage>
</organism>
<dbReference type="AlphaFoldDB" id="A0A564XWK0"/>
<accession>A0A564XWK0</accession>
<name>A0A564XWK0_HYMDI</name>
<sequence>MSNSFIETVLYTVVYNTFNKKVERRTDFDTKATEPAEVVVVSEGGDCEELD</sequence>
<gene>
    <name evidence="1" type="ORF">WMSIL1_LOCUS682</name>
</gene>
<protein>
    <submittedName>
        <fullName evidence="1">Uncharacterized protein</fullName>
    </submittedName>
</protein>
<proteinExistence type="predicted"/>
<keyword evidence="2" id="KW-1185">Reference proteome</keyword>
<dbReference type="Proteomes" id="UP000321570">
    <property type="component" value="Unassembled WGS sequence"/>
</dbReference>
<reference evidence="1 2" key="1">
    <citation type="submission" date="2019-07" db="EMBL/GenBank/DDBJ databases">
        <authorList>
            <person name="Jastrzebski P J."/>
            <person name="Paukszto L."/>
            <person name="Jastrzebski P J."/>
        </authorList>
    </citation>
    <scope>NUCLEOTIDE SEQUENCE [LARGE SCALE GENOMIC DNA]</scope>
    <source>
        <strain evidence="1 2">WMS-il1</strain>
    </source>
</reference>